<organism evidence="1 2">
    <name type="scientific">Porphyromonas endodontalis (strain ATCC 35406 / DSM 24491 / JCM 8526 / CCUG 16442 / BCRC 14492 / NCTC 13058 / HG 370)</name>
    <name type="common">Bacteroides endodontalis</name>
    <dbReference type="NCBI Taxonomy" id="553175"/>
    <lineage>
        <taxon>Bacteria</taxon>
        <taxon>Pseudomonadati</taxon>
        <taxon>Bacteroidota</taxon>
        <taxon>Bacteroidia</taxon>
        <taxon>Bacteroidales</taxon>
        <taxon>Porphyromonadaceae</taxon>
        <taxon>Porphyromonas</taxon>
    </lineage>
</organism>
<dbReference type="AlphaFoldDB" id="C3JD55"/>
<dbReference type="STRING" id="553175.POREN0001_0044"/>
<name>C3JD55_POREA</name>
<sequence>MLLHSLSLCRSKGEATIDSQGEYEGQIEMRIDLARRASSRTYWGRKTEGATILGKE</sequence>
<gene>
    <name evidence="1" type="ORF">POREN0001_0044</name>
</gene>
<keyword evidence="2" id="KW-1185">Reference proteome</keyword>
<evidence type="ECO:0000313" key="2">
    <source>
        <dbReference type="Proteomes" id="UP000004295"/>
    </source>
</evidence>
<dbReference type="EMBL" id="ACNN01000037">
    <property type="protein sequence ID" value="EEN81893.1"/>
    <property type="molecule type" value="Genomic_DNA"/>
</dbReference>
<protein>
    <submittedName>
        <fullName evidence="1">Uncharacterized protein</fullName>
    </submittedName>
</protein>
<comment type="caution">
    <text evidence="1">The sequence shown here is derived from an EMBL/GenBank/DDBJ whole genome shotgun (WGS) entry which is preliminary data.</text>
</comment>
<accession>C3JD55</accession>
<evidence type="ECO:0000313" key="1">
    <source>
        <dbReference type="EMBL" id="EEN81893.1"/>
    </source>
</evidence>
<dbReference type="Proteomes" id="UP000004295">
    <property type="component" value="Unassembled WGS sequence"/>
</dbReference>
<proteinExistence type="predicted"/>
<reference evidence="1 2" key="1">
    <citation type="submission" date="2009-04" db="EMBL/GenBank/DDBJ databases">
        <authorList>
            <person name="Sebastian Y."/>
            <person name="Madupu R."/>
            <person name="Durkin A.S."/>
            <person name="Torralba M."/>
            <person name="Methe B."/>
            <person name="Sutton G.G."/>
            <person name="Strausberg R.L."/>
            <person name="Nelson K.E."/>
        </authorList>
    </citation>
    <scope>NUCLEOTIDE SEQUENCE [LARGE SCALE GENOMIC DNA]</scope>
    <source>
        <strain evidence="2">ATCC 35406 / BCRC 14492 / JCM 8526 / NCTC 13058 / HG 370</strain>
    </source>
</reference>